<keyword evidence="1" id="KW-1133">Transmembrane helix</keyword>
<dbReference type="RefSeq" id="WP_006739538.1">
    <property type="nucleotide sequence ID" value="NZ_AEUZ02000001.1"/>
</dbReference>
<dbReference type="STRING" id="764291.STRUR_1308"/>
<keyword evidence="1" id="KW-0812">Transmembrane</keyword>
<feature type="transmembrane region" description="Helical" evidence="1">
    <location>
        <begin position="16"/>
        <end position="39"/>
    </location>
</feature>
<name>G5KGI9_9STRE</name>
<protein>
    <submittedName>
        <fullName evidence="2">ABC transporter, ATP-binding protein</fullName>
    </submittedName>
</protein>
<comment type="caution">
    <text evidence="2">The sequence shown here is derived from an EMBL/GenBank/DDBJ whole genome shotgun (WGS) entry which is preliminary data.</text>
</comment>
<feature type="transmembrane region" description="Helical" evidence="1">
    <location>
        <begin position="193"/>
        <end position="213"/>
    </location>
</feature>
<sequence>MFRKLMKYEFKSIGKWYFGLNIAVLTLSVILGLTINSIIQFVDSESDIGDALTSRALPLALILTLAVLVAGSWISTLFIIINRFHRNIFQREGYLTLTLPVSTHQILFSKLFASVILNVINLIVLILGVEFLLIPILGFQDATSSLSHFFFDMKFLSEDATILFYLFLASITNILLIYLSITIGQQFERRKGLIGFFAYFCISLLLIFTGDIFLPTNNITGIGFYVYYIVEFCTESLILYLITHYLIKYKTNLN</sequence>
<feature type="transmembrane region" description="Helical" evidence="1">
    <location>
        <begin position="115"/>
        <end position="140"/>
    </location>
</feature>
<keyword evidence="2" id="KW-0067">ATP-binding</keyword>
<dbReference type="eggNOG" id="COG1131">
    <property type="taxonomic scope" value="Bacteria"/>
</dbReference>
<dbReference type="AlphaFoldDB" id="G5KGI9"/>
<evidence type="ECO:0000256" key="1">
    <source>
        <dbReference type="SAM" id="Phobius"/>
    </source>
</evidence>
<proteinExistence type="predicted"/>
<dbReference type="GO" id="GO:0005524">
    <property type="term" value="F:ATP binding"/>
    <property type="evidence" value="ECO:0007669"/>
    <property type="project" value="UniProtKB-KW"/>
</dbReference>
<evidence type="ECO:0000313" key="2">
    <source>
        <dbReference type="EMBL" id="EHJ56795.1"/>
    </source>
</evidence>
<feature type="transmembrane region" description="Helical" evidence="1">
    <location>
        <begin position="225"/>
        <end position="247"/>
    </location>
</feature>
<feature type="transmembrane region" description="Helical" evidence="1">
    <location>
        <begin position="59"/>
        <end position="81"/>
    </location>
</feature>
<keyword evidence="2" id="KW-0547">Nucleotide-binding</keyword>
<keyword evidence="3" id="KW-1185">Reference proteome</keyword>
<dbReference type="EMBL" id="AEUZ02000001">
    <property type="protein sequence ID" value="EHJ56795.1"/>
    <property type="molecule type" value="Genomic_DNA"/>
</dbReference>
<evidence type="ECO:0000313" key="3">
    <source>
        <dbReference type="Proteomes" id="UP000005388"/>
    </source>
</evidence>
<dbReference type="Proteomes" id="UP000005388">
    <property type="component" value="Unassembled WGS sequence"/>
</dbReference>
<gene>
    <name evidence="2" type="ORF">STRUR_1308</name>
</gene>
<accession>G5KGI9</accession>
<reference evidence="2 3" key="1">
    <citation type="journal article" date="2014" name="Int. J. Syst. Evol. Microbiol.">
        <title>Phylogenomics and the dynamic genome evolution of the genus Streptococcus.</title>
        <authorList>
            <consortium name="The Broad Institute Genome Sequencing Platform"/>
            <person name="Richards V.P."/>
            <person name="Palmer S.R."/>
            <person name="Pavinski Bitar P.D."/>
            <person name="Qin X."/>
            <person name="Weinstock G.M."/>
            <person name="Highlander S.K."/>
            <person name="Town C.D."/>
            <person name="Burne R.A."/>
            <person name="Stanhope M.J."/>
        </authorList>
    </citation>
    <scope>NUCLEOTIDE SEQUENCE [LARGE SCALE GENOMIC DNA]</scope>
    <source>
        <strain evidence="2 3">2285-97</strain>
    </source>
</reference>
<keyword evidence="1" id="KW-0472">Membrane</keyword>
<feature type="transmembrane region" description="Helical" evidence="1">
    <location>
        <begin position="160"/>
        <end position="181"/>
    </location>
</feature>
<organism evidence="2 3">
    <name type="scientific">Streptococcus urinalis 2285-97</name>
    <dbReference type="NCBI Taxonomy" id="764291"/>
    <lineage>
        <taxon>Bacteria</taxon>
        <taxon>Bacillati</taxon>
        <taxon>Bacillota</taxon>
        <taxon>Bacilli</taxon>
        <taxon>Lactobacillales</taxon>
        <taxon>Streptococcaceae</taxon>
        <taxon>Streptococcus</taxon>
    </lineage>
</organism>